<protein>
    <recommendedName>
        <fullName evidence="4">EF-hand domain-containing protein</fullName>
    </recommendedName>
</protein>
<evidence type="ECO:0000256" key="3">
    <source>
        <dbReference type="SAM" id="MobiDB-lite"/>
    </source>
</evidence>
<proteinExistence type="predicted"/>
<evidence type="ECO:0000256" key="1">
    <source>
        <dbReference type="ARBA" id="ARBA00022737"/>
    </source>
</evidence>
<dbReference type="Pfam" id="PF13499">
    <property type="entry name" value="EF-hand_7"/>
    <property type="match status" value="1"/>
</dbReference>
<evidence type="ECO:0000313" key="5">
    <source>
        <dbReference type="EMBL" id="EQC28433.1"/>
    </source>
</evidence>
<evidence type="ECO:0000313" key="6">
    <source>
        <dbReference type="Proteomes" id="UP000030762"/>
    </source>
</evidence>
<feature type="region of interest" description="Disordered" evidence="3">
    <location>
        <begin position="1"/>
        <end position="97"/>
    </location>
</feature>
<sequence length="313" mass="34546">MRIRIGSEAMCKPSDADIEMGNKQGKLKRRSKEETDRPSATDSLPRGGNERKRSIFSRGQGAPPPPPASAPVPSHAPPPIAPPPVSLPPPPPASATGVTRVLEDKVALLRQKETLSLVECTHFTAKEIDSIREHTMGLLGYGSTPELQDSSVIRISKEDFMRFLGVSSKSLFPNRLYAFFATNVAEELSFADLVKGLSVLSQKATREEKLRMAFQWMDPRGEGFITQETTMSMLKSCLEESKEIGLTDDQIEKLVLSTFHEADSDKNGTIDFQEYQALDERHPGLLKFLTVDTSGVLNLMDKTKEGNGSFIMH</sequence>
<dbReference type="PROSITE" id="PS00018">
    <property type="entry name" value="EF_HAND_1"/>
    <property type="match status" value="1"/>
</dbReference>
<name>T0R8N9_SAPDV</name>
<dbReference type="AlphaFoldDB" id="T0R8N9"/>
<dbReference type="GeneID" id="19954488"/>
<dbReference type="VEuPathDB" id="FungiDB:SDRG_13761"/>
<gene>
    <name evidence="5" type="ORF">SDRG_13761</name>
</gene>
<dbReference type="InterPro" id="IPR018247">
    <property type="entry name" value="EF_Hand_1_Ca_BS"/>
</dbReference>
<feature type="domain" description="EF-hand" evidence="4">
    <location>
        <begin position="250"/>
        <end position="285"/>
    </location>
</feature>
<keyword evidence="1" id="KW-0677">Repeat</keyword>
<dbReference type="GO" id="GO:0005509">
    <property type="term" value="F:calcium ion binding"/>
    <property type="evidence" value="ECO:0007669"/>
    <property type="project" value="InterPro"/>
</dbReference>
<feature type="compositionally biased region" description="Pro residues" evidence="3">
    <location>
        <begin position="62"/>
        <end position="93"/>
    </location>
</feature>
<keyword evidence="2" id="KW-0106">Calcium</keyword>
<dbReference type="GO" id="GO:0019722">
    <property type="term" value="P:calcium-mediated signaling"/>
    <property type="evidence" value="ECO:0007669"/>
    <property type="project" value="InterPro"/>
</dbReference>
<reference evidence="5 6" key="1">
    <citation type="submission" date="2012-04" db="EMBL/GenBank/DDBJ databases">
        <title>The Genome Sequence of Saprolegnia declina VS20.</title>
        <authorList>
            <consortium name="The Broad Institute Genome Sequencing Platform"/>
            <person name="Russ C."/>
            <person name="Nusbaum C."/>
            <person name="Tyler B."/>
            <person name="van West P."/>
            <person name="Dieguez-Uribeondo J."/>
            <person name="de Bruijn I."/>
            <person name="Tripathy S."/>
            <person name="Jiang R."/>
            <person name="Young S.K."/>
            <person name="Zeng Q."/>
            <person name="Gargeya S."/>
            <person name="Fitzgerald M."/>
            <person name="Haas B."/>
            <person name="Abouelleil A."/>
            <person name="Alvarado L."/>
            <person name="Arachchi H.M."/>
            <person name="Berlin A."/>
            <person name="Chapman S.B."/>
            <person name="Goldberg J."/>
            <person name="Griggs A."/>
            <person name="Gujja S."/>
            <person name="Hansen M."/>
            <person name="Howarth C."/>
            <person name="Imamovic A."/>
            <person name="Larimer J."/>
            <person name="McCowen C."/>
            <person name="Montmayeur A."/>
            <person name="Murphy C."/>
            <person name="Neiman D."/>
            <person name="Pearson M."/>
            <person name="Priest M."/>
            <person name="Roberts A."/>
            <person name="Saif S."/>
            <person name="Shea T."/>
            <person name="Sisk P."/>
            <person name="Sykes S."/>
            <person name="Wortman J."/>
            <person name="Nusbaum C."/>
            <person name="Birren B."/>
        </authorList>
    </citation>
    <scope>NUCLEOTIDE SEQUENCE [LARGE SCALE GENOMIC DNA]</scope>
    <source>
        <strain evidence="5 6">VS20</strain>
    </source>
</reference>
<dbReference type="OrthoDB" id="191686at2759"/>
<dbReference type="InParanoid" id="T0R8N9"/>
<dbReference type="PANTHER" id="PTHR23056">
    <property type="entry name" value="CALCINEURIN B"/>
    <property type="match status" value="1"/>
</dbReference>
<dbReference type="GO" id="GO:0019900">
    <property type="term" value="F:kinase binding"/>
    <property type="evidence" value="ECO:0007669"/>
    <property type="project" value="InterPro"/>
</dbReference>
<dbReference type="Gene3D" id="1.10.238.10">
    <property type="entry name" value="EF-hand"/>
    <property type="match status" value="1"/>
</dbReference>
<dbReference type="SUPFAM" id="SSF47473">
    <property type="entry name" value="EF-hand"/>
    <property type="match status" value="1"/>
</dbReference>
<organism evidence="5 6">
    <name type="scientific">Saprolegnia diclina (strain VS20)</name>
    <dbReference type="NCBI Taxonomy" id="1156394"/>
    <lineage>
        <taxon>Eukaryota</taxon>
        <taxon>Sar</taxon>
        <taxon>Stramenopiles</taxon>
        <taxon>Oomycota</taxon>
        <taxon>Saprolegniomycetes</taxon>
        <taxon>Saprolegniales</taxon>
        <taxon>Saprolegniaceae</taxon>
        <taxon>Saprolegnia</taxon>
    </lineage>
</organism>
<dbReference type="InterPro" id="IPR045198">
    <property type="entry name" value="CNBL1-10"/>
</dbReference>
<dbReference type="STRING" id="1156394.T0R8N9"/>
<dbReference type="InterPro" id="IPR011992">
    <property type="entry name" value="EF-hand-dom_pair"/>
</dbReference>
<dbReference type="CDD" id="cd00051">
    <property type="entry name" value="EFh"/>
    <property type="match status" value="1"/>
</dbReference>
<keyword evidence="6" id="KW-1185">Reference proteome</keyword>
<dbReference type="PANTHER" id="PTHR23056:SF110">
    <property type="entry name" value="CALMODULIN"/>
    <property type="match status" value="1"/>
</dbReference>
<dbReference type="EMBL" id="JH767194">
    <property type="protein sequence ID" value="EQC28433.1"/>
    <property type="molecule type" value="Genomic_DNA"/>
</dbReference>
<evidence type="ECO:0000256" key="2">
    <source>
        <dbReference type="ARBA" id="ARBA00022837"/>
    </source>
</evidence>
<dbReference type="RefSeq" id="XP_008618081.1">
    <property type="nucleotide sequence ID" value="XM_008619859.1"/>
</dbReference>
<dbReference type="eggNOG" id="KOG0034">
    <property type="taxonomic scope" value="Eukaryota"/>
</dbReference>
<dbReference type="Proteomes" id="UP000030762">
    <property type="component" value="Unassembled WGS sequence"/>
</dbReference>
<dbReference type="OMA" id="CALSIFH"/>
<evidence type="ECO:0000259" key="4">
    <source>
        <dbReference type="PROSITE" id="PS50222"/>
    </source>
</evidence>
<dbReference type="PROSITE" id="PS50222">
    <property type="entry name" value="EF_HAND_2"/>
    <property type="match status" value="1"/>
</dbReference>
<dbReference type="InterPro" id="IPR002048">
    <property type="entry name" value="EF_hand_dom"/>
</dbReference>
<accession>T0R8N9</accession>